<keyword evidence="3" id="KW-1185">Reference proteome</keyword>
<proteinExistence type="predicted"/>
<evidence type="ECO:0000313" key="3">
    <source>
        <dbReference type="Proteomes" id="UP001595833"/>
    </source>
</evidence>
<accession>A0ABV9XX25</accession>
<feature type="region of interest" description="Disordered" evidence="1">
    <location>
        <begin position="1"/>
        <end position="72"/>
    </location>
</feature>
<gene>
    <name evidence="2" type="ORF">ACFPFM_12330</name>
</gene>
<dbReference type="Proteomes" id="UP001595833">
    <property type="component" value="Unassembled WGS sequence"/>
</dbReference>
<dbReference type="EMBL" id="JBHSJB010000011">
    <property type="protein sequence ID" value="MFC5054538.1"/>
    <property type="molecule type" value="Genomic_DNA"/>
</dbReference>
<comment type="caution">
    <text evidence="2">The sequence shown here is derived from an EMBL/GenBank/DDBJ whole genome shotgun (WGS) entry which is preliminary data.</text>
</comment>
<evidence type="ECO:0000313" key="2">
    <source>
        <dbReference type="EMBL" id="MFC5054538.1"/>
    </source>
</evidence>
<evidence type="ECO:0000256" key="1">
    <source>
        <dbReference type="SAM" id="MobiDB-lite"/>
    </source>
</evidence>
<dbReference type="RefSeq" id="WP_344034158.1">
    <property type="nucleotide sequence ID" value="NZ_BAAAKE010000001.1"/>
</dbReference>
<sequence length="72" mass="7463">MSTLNPALHRNRHPTIRSGPTGPPVAAPSIAGTRSPDWSTRRLDTPCPPALPTGDGSASAGAVAERPRTRQA</sequence>
<organism evidence="2 3">
    <name type="scientific">Saccharothrix xinjiangensis</name>
    <dbReference type="NCBI Taxonomy" id="204798"/>
    <lineage>
        <taxon>Bacteria</taxon>
        <taxon>Bacillati</taxon>
        <taxon>Actinomycetota</taxon>
        <taxon>Actinomycetes</taxon>
        <taxon>Pseudonocardiales</taxon>
        <taxon>Pseudonocardiaceae</taxon>
        <taxon>Saccharothrix</taxon>
    </lineage>
</organism>
<protein>
    <submittedName>
        <fullName evidence="2">Uncharacterized protein</fullName>
    </submittedName>
</protein>
<name>A0ABV9XX25_9PSEU</name>
<reference evidence="3" key="1">
    <citation type="journal article" date="2019" name="Int. J. Syst. Evol. Microbiol.">
        <title>The Global Catalogue of Microorganisms (GCM) 10K type strain sequencing project: providing services to taxonomists for standard genome sequencing and annotation.</title>
        <authorList>
            <consortium name="The Broad Institute Genomics Platform"/>
            <consortium name="The Broad Institute Genome Sequencing Center for Infectious Disease"/>
            <person name="Wu L."/>
            <person name="Ma J."/>
        </authorList>
    </citation>
    <scope>NUCLEOTIDE SEQUENCE [LARGE SCALE GENOMIC DNA]</scope>
    <source>
        <strain evidence="3">KCTC 12848</strain>
    </source>
</reference>